<protein>
    <submittedName>
        <fullName evidence="1">Uncharacterized protein</fullName>
    </submittedName>
</protein>
<organism evidence="1 2">
    <name type="scientific">Listeria newyorkensis</name>
    <dbReference type="NCBI Taxonomy" id="1497681"/>
    <lineage>
        <taxon>Bacteria</taxon>
        <taxon>Bacillati</taxon>
        <taxon>Bacillota</taxon>
        <taxon>Bacilli</taxon>
        <taxon>Bacillales</taxon>
        <taxon>Listeriaceae</taxon>
        <taxon>Listeria</taxon>
    </lineage>
</organism>
<evidence type="ECO:0000313" key="1">
    <source>
        <dbReference type="EMBL" id="MBC1457896.1"/>
    </source>
</evidence>
<dbReference type="AlphaFoldDB" id="A0A841YZC1"/>
<comment type="caution">
    <text evidence="1">The sequence shown here is derived from an EMBL/GenBank/DDBJ whole genome shotgun (WGS) entry which is preliminary data.</text>
</comment>
<accession>A0A841YZC1</accession>
<name>A0A841YZC1_9LIST</name>
<evidence type="ECO:0000313" key="2">
    <source>
        <dbReference type="Proteomes" id="UP000569903"/>
    </source>
</evidence>
<reference evidence="1 2" key="1">
    <citation type="submission" date="2020-03" db="EMBL/GenBank/DDBJ databases">
        <title>Soil Listeria distribution.</title>
        <authorList>
            <person name="Liao J."/>
            <person name="Wiedmann M."/>
        </authorList>
    </citation>
    <scope>NUCLEOTIDE SEQUENCE [LARGE SCALE GENOMIC DNA]</scope>
    <source>
        <strain evidence="1 2">FSL L7-1614</strain>
    </source>
</reference>
<dbReference type="Proteomes" id="UP000569903">
    <property type="component" value="Unassembled WGS sequence"/>
</dbReference>
<proteinExistence type="predicted"/>
<gene>
    <name evidence="1" type="ORF">HB850_09005</name>
</gene>
<dbReference type="EMBL" id="JAARQN010000006">
    <property type="protein sequence ID" value="MBC1457896.1"/>
    <property type="molecule type" value="Genomic_DNA"/>
</dbReference>
<dbReference type="RefSeq" id="WP_185389146.1">
    <property type="nucleotide sequence ID" value="NZ_JAARQN010000006.1"/>
</dbReference>
<sequence>MTQSKANIINNFLNMDDRIHNISSRIKENSTELVHLADRTVNVPVVSVPIYSLIYRMNNGRTALDQKAFILENSKFDNFFSQGQESPNLQHYQHAFLLNLANDARGDIFSELKTVGEQRENLISTFDGVIVNGNRRLAAMRELIAQSPSKYSSFNNISIAVLPKDITEQEIELLEAELQLKPNTKLDYDWLAQHIKLRYQTRELNIPYEKIQEVYRYRNISDINKNLEQLALAEEYLANILKDPFNYDEVFDKNQFFIDLQKILRDCDSSETEARKTVAFTLAKHSEKLPGRLYDYNNIFGSDFTSVTDILIEEENICVDTEISPYINTDNQQSDISFFIDTSSAASSNTVVNYENLIDYFNSDDSQEKAVQKITNIFNSQKELQSEKQKGALALKCAENAFRQLSNIDLSLMDISTRDSVFGQLSSIASLTNNLISQLEQKVIK</sequence>